<sequence>AFGTHQDDYSSYMLNGIVKSSNAVSEILGDGELLIRQTQNSEHITSYGMLE</sequence>
<keyword evidence="2" id="KW-1185">Reference proteome</keyword>
<dbReference type="EMBL" id="QNUK01000208">
    <property type="protein sequence ID" value="KAF5898152.1"/>
    <property type="molecule type" value="Genomic_DNA"/>
</dbReference>
<evidence type="ECO:0000313" key="1">
    <source>
        <dbReference type="EMBL" id="KAF5898152.1"/>
    </source>
</evidence>
<comment type="caution">
    <text evidence="1">The sequence shown here is derived from an EMBL/GenBank/DDBJ whole genome shotgun (WGS) entry which is preliminary data.</text>
</comment>
<feature type="non-terminal residue" evidence="1">
    <location>
        <position position="51"/>
    </location>
</feature>
<name>A0A8J4UHQ5_CLAMG</name>
<proteinExistence type="predicted"/>
<protein>
    <submittedName>
        <fullName evidence="1">Vesicle-fusing ATPase-like</fullName>
    </submittedName>
</protein>
<feature type="non-terminal residue" evidence="1">
    <location>
        <position position="1"/>
    </location>
</feature>
<accession>A0A8J4UHQ5</accession>
<dbReference type="Proteomes" id="UP000727407">
    <property type="component" value="Unassembled WGS sequence"/>
</dbReference>
<reference evidence="1" key="1">
    <citation type="submission" date="2020-07" db="EMBL/GenBank/DDBJ databases">
        <title>Clarias magur genome sequencing, assembly and annotation.</title>
        <authorList>
            <person name="Kushwaha B."/>
            <person name="Kumar R."/>
            <person name="Das P."/>
            <person name="Joshi C.G."/>
            <person name="Kumar D."/>
            <person name="Nagpure N.S."/>
            <person name="Pandey M."/>
            <person name="Agarwal S."/>
            <person name="Srivastava S."/>
            <person name="Singh M."/>
            <person name="Sahoo L."/>
            <person name="Jayasankar P."/>
            <person name="Meher P.K."/>
            <person name="Koringa P.G."/>
            <person name="Iquebal M.A."/>
            <person name="Das S.P."/>
            <person name="Bit A."/>
            <person name="Patnaik S."/>
            <person name="Patel N."/>
            <person name="Shah T.M."/>
            <person name="Hinsu A."/>
            <person name="Jena J.K."/>
        </authorList>
    </citation>
    <scope>NUCLEOTIDE SEQUENCE</scope>
    <source>
        <strain evidence="1">CIFAMagur01</strain>
        <tissue evidence="1">Testis</tissue>
    </source>
</reference>
<dbReference type="AlphaFoldDB" id="A0A8J4UHQ5"/>
<dbReference type="OrthoDB" id="9982946at2759"/>
<gene>
    <name evidence="1" type="primary">nsfb</name>
    <name evidence="1" type="ORF">DAT39_012129</name>
</gene>
<evidence type="ECO:0000313" key="2">
    <source>
        <dbReference type="Proteomes" id="UP000727407"/>
    </source>
</evidence>
<organism evidence="1 2">
    <name type="scientific">Clarias magur</name>
    <name type="common">Asian catfish</name>
    <name type="synonym">Macropteronotus magur</name>
    <dbReference type="NCBI Taxonomy" id="1594786"/>
    <lineage>
        <taxon>Eukaryota</taxon>
        <taxon>Metazoa</taxon>
        <taxon>Chordata</taxon>
        <taxon>Craniata</taxon>
        <taxon>Vertebrata</taxon>
        <taxon>Euteleostomi</taxon>
        <taxon>Actinopterygii</taxon>
        <taxon>Neopterygii</taxon>
        <taxon>Teleostei</taxon>
        <taxon>Ostariophysi</taxon>
        <taxon>Siluriformes</taxon>
        <taxon>Clariidae</taxon>
        <taxon>Clarias</taxon>
    </lineage>
</organism>